<feature type="transmembrane region" description="Helical" evidence="1">
    <location>
        <begin position="72"/>
        <end position="92"/>
    </location>
</feature>
<evidence type="ECO:0000313" key="3">
    <source>
        <dbReference type="Proteomes" id="UP001524547"/>
    </source>
</evidence>
<dbReference type="InterPro" id="IPR003425">
    <property type="entry name" value="CCB3/YggT"/>
</dbReference>
<keyword evidence="1" id="KW-0472">Membrane</keyword>
<sequence>MITAIFDLIFLLIRLYVLALLLSCLFSLLFAFNILDTRNRLVWTIGDVLNRITEPVLAPVRRILPQFGMVDLSPLVVLLVLQYLVVPLLAALERSILLRSAAPFYS</sequence>
<accession>A0ABT1W2L7</accession>
<keyword evidence="1" id="KW-0812">Transmembrane</keyword>
<dbReference type="Pfam" id="PF02325">
    <property type="entry name" value="CCB3_YggT"/>
    <property type="match status" value="1"/>
</dbReference>
<name>A0ABT1W2L7_9PROT</name>
<keyword evidence="3" id="KW-1185">Reference proteome</keyword>
<dbReference type="Proteomes" id="UP001524547">
    <property type="component" value="Unassembled WGS sequence"/>
</dbReference>
<evidence type="ECO:0000313" key="2">
    <source>
        <dbReference type="EMBL" id="MCQ8242143.1"/>
    </source>
</evidence>
<dbReference type="EMBL" id="JAMZEJ010000009">
    <property type="protein sequence ID" value="MCQ8242143.1"/>
    <property type="molecule type" value="Genomic_DNA"/>
</dbReference>
<reference evidence="2 3" key="1">
    <citation type="submission" date="2022-06" db="EMBL/GenBank/DDBJ databases">
        <title>Rhizosaccharibacter gen. nov. sp. nov. KSS12, endophytic bacteria isolated from sugarcane.</title>
        <authorList>
            <person name="Pitiwittayakul N."/>
        </authorList>
    </citation>
    <scope>NUCLEOTIDE SEQUENCE [LARGE SCALE GENOMIC DNA]</scope>
    <source>
        <strain evidence="2 3">KSS12</strain>
    </source>
</reference>
<comment type="caution">
    <text evidence="2">The sequence shown here is derived from an EMBL/GenBank/DDBJ whole genome shotgun (WGS) entry which is preliminary data.</text>
</comment>
<protein>
    <submittedName>
        <fullName evidence="2">YggT family protein</fullName>
    </submittedName>
</protein>
<feature type="transmembrane region" description="Helical" evidence="1">
    <location>
        <begin position="12"/>
        <end position="35"/>
    </location>
</feature>
<organism evidence="2 3">
    <name type="scientific">Rhizosaccharibacter radicis</name>
    <dbReference type="NCBI Taxonomy" id="2782605"/>
    <lineage>
        <taxon>Bacteria</taxon>
        <taxon>Pseudomonadati</taxon>
        <taxon>Pseudomonadota</taxon>
        <taxon>Alphaproteobacteria</taxon>
        <taxon>Acetobacterales</taxon>
        <taxon>Acetobacteraceae</taxon>
        <taxon>Rhizosaccharibacter</taxon>
    </lineage>
</organism>
<keyword evidence="1" id="KW-1133">Transmembrane helix</keyword>
<gene>
    <name evidence="2" type="ORF">NFI88_14995</name>
</gene>
<proteinExistence type="predicted"/>
<evidence type="ECO:0000256" key="1">
    <source>
        <dbReference type="SAM" id="Phobius"/>
    </source>
</evidence>
<dbReference type="RefSeq" id="WP_422920896.1">
    <property type="nucleotide sequence ID" value="NZ_JAMZEJ010000009.1"/>
</dbReference>